<keyword evidence="6 8" id="KW-0472">Membrane</keyword>
<evidence type="ECO:0000256" key="7">
    <source>
        <dbReference type="SAM" id="MobiDB-lite"/>
    </source>
</evidence>
<keyword evidence="3" id="KW-0813">Transport</keyword>
<dbReference type="PROSITE" id="PS00216">
    <property type="entry name" value="SUGAR_TRANSPORT_1"/>
    <property type="match status" value="1"/>
</dbReference>
<dbReference type="PROSITE" id="PS50850">
    <property type="entry name" value="MFS"/>
    <property type="match status" value="1"/>
</dbReference>
<gene>
    <name evidence="10" type="ORF">PAC_19431</name>
</gene>
<feature type="transmembrane region" description="Helical" evidence="8">
    <location>
        <begin position="456"/>
        <end position="479"/>
    </location>
</feature>
<organism evidence="10 11">
    <name type="scientific">Phialocephala subalpina</name>
    <dbReference type="NCBI Taxonomy" id="576137"/>
    <lineage>
        <taxon>Eukaryota</taxon>
        <taxon>Fungi</taxon>
        <taxon>Dikarya</taxon>
        <taxon>Ascomycota</taxon>
        <taxon>Pezizomycotina</taxon>
        <taxon>Leotiomycetes</taxon>
        <taxon>Helotiales</taxon>
        <taxon>Mollisiaceae</taxon>
        <taxon>Phialocephala</taxon>
        <taxon>Phialocephala fortinii species complex</taxon>
    </lineage>
</organism>
<reference evidence="10 11" key="1">
    <citation type="submission" date="2016-03" db="EMBL/GenBank/DDBJ databases">
        <authorList>
            <person name="Ploux O."/>
        </authorList>
    </citation>
    <scope>NUCLEOTIDE SEQUENCE [LARGE SCALE GENOMIC DNA]</scope>
    <source>
        <strain evidence="10 11">UAMH 11012</strain>
    </source>
</reference>
<comment type="subcellular location">
    <subcellularLocation>
        <location evidence="1">Membrane</location>
        <topology evidence="1">Multi-pass membrane protein</topology>
    </subcellularLocation>
</comment>
<dbReference type="InterPro" id="IPR036259">
    <property type="entry name" value="MFS_trans_sf"/>
</dbReference>
<feature type="transmembrane region" description="Helical" evidence="8">
    <location>
        <begin position="124"/>
        <end position="144"/>
    </location>
</feature>
<evidence type="ECO:0000313" key="11">
    <source>
        <dbReference type="Proteomes" id="UP000184330"/>
    </source>
</evidence>
<evidence type="ECO:0000256" key="6">
    <source>
        <dbReference type="ARBA" id="ARBA00023136"/>
    </source>
</evidence>
<dbReference type="Proteomes" id="UP000184330">
    <property type="component" value="Unassembled WGS sequence"/>
</dbReference>
<evidence type="ECO:0000313" key="10">
    <source>
        <dbReference type="EMBL" id="CZR69531.1"/>
    </source>
</evidence>
<dbReference type="InterPro" id="IPR010573">
    <property type="entry name" value="MFS_Str1/Tri12-like"/>
</dbReference>
<dbReference type="GO" id="GO:0022857">
    <property type="term" value="F:transmembrane transporter activity"/>
    <property type="evidence" value="ECO:0007669"/>
    <property type="project" value="InterPro"/>
</dbReference>
<name>A0A1L7XWU9_9HELO</name>
<dbReference type="Gene3D" id="1.20.1250.20">
    <property type="entry name" value="MFS general substrate transporter like domains"/>
    <property type="match status" value="2"/>
</dbReference>
<comment type="similarity">
    <text evidence="2">Belongs to the major facilitator superfamily. TCR/Tet family.</text>
</comment>
<feature type="transmembrane region" description="Helical" evidence="8">
    <location>
        <begin position="150"/>
        <end position="174"/>
    </location>
</feature>
<feature type="region of interest" description="Disordered" evidence="7">
    <location>
        <begin position="580"/>
        <end position="603"/>
    </location>
</feature>
<feature type="transmembrane region" description="Helical" evidence="8">
    <location>
        <begin position="97"/>
        <end position="117"/>
    </location>
</feature>
<evidence type="ECO:0000256" key="5">
    <source>
        <dbReference type="ARBA" id="ARBA00022989"/>
    </source>
</evidence>
<evidence type="ECO:0000256" key="1">
    <source>
        <dbReference type="ARBA" id="ARBA00004141"/>
    </source>
</evidence>
<evidence type="ECO:0000256" key="3">
    <source>
        <dbReference type="ARBA" id="ARBA00022448"/>
    </source>
</evidence>
<feature type="transmembrane region" description="Helical" evidence="8">
    <location>
        <begin position="260"/>
        <end position="280"/>
    </location>
</feature>
<evidence type="ECO:0000259" key="9">
    <source>
        <dbReference type="PROSITE" id="PS50850"/>
    </source>
</evidence>
<feature type="transmembrane region" description="Helical" evidence="8">
    <location>
        <begin position="220"/>
        <end position="239"/>
    </location>
</feature>
<protein>
    <recommendedName>
        <fullName evidence="9">Major facilitator superfamily (MFS) profile domain-containing protein</fullName>
    </recommendedName>
</protein>
<evidence type="ECO:0000256" key="8">
    <source>
        <dbReference type="SAM" id="Phobius"/>
    </source>
</evidence>
<dbReference type="InterPro" id="IPR020846">
    <property type="entry name" value="MFS_dom"/>
</dbReference>
<dbReference type="STRING" id="576137.A0A1L7XWU9"/>
<dbReference type="PANTHER" id="PTHR23501:SF102">
    <property type="entry name" value="DRUG TRANSPORTER, PUTATIVE (AFU_ORTHOLOGUE AFUA_3G08530)-RELATED"/>
    <property type="match status" value="1"/>
</dbReference>
<feature type="transmembrane region" description="Helical" evidence="8">
    <location>
        <begin position="419"/>
        <end position="444"/>
    </location>
</feature>
<keyword evidence="5 8" id="KW-1133">Transmembrane helix</keyword>
<feature type="transmembrane region" description="Helical" evidence="8">
    <location>
        <begin position="181"/>
        <end position="200"/>
    </location>
</feature>
<feature type="transmembrane region" description="Helical" evidence="8">
    <location>
        <begin position="54"/>
        <end position="77"/>
    </location>
</feature>
<evidence type="ECO:0000256" key="2">
    <source>
        <dbReference type="ARBA" id="ARBA00007520"/>
    </source>
</evidence>
<feature type="compositionally biased region" description="Basic and acidic residues" evidence="7">
    <location>
        <begin position="591"/>
        <end position="603"/>
    </location>
</feature>
<feature type="transmembrane region" description="Helical" evidence="8">
    <location>
        <begin position="550"/>
        <end position="569"/>
    </location>
</feature>
<feature type="transmembrane region" description="Helical" evidence="8">
    <location>
        <begin position="394"/>
        <end position="413"/>
    </location>
</feature>
<keyword evidence="11" id="KW-1185">Reference proteome</keyword>
<accession>A0A1L7XWU9</accession>
<dbReference type="EMBL" id="FJOG01000073">
    <property type="protein sequence ID" value="CZR69531.1"/>
    <property type="molecule type" value="Genomic_DNA"/>
</dbReference>
<sequence length="603" mass="64468">MAVTQDTGTPEQGVDKTELQYEYVDDLSPPGEKSAVSAAKFQSEPDDEDFDWDFAVVTNLAALLTTTFTAVWIQFLIPSSLSFIDKSFPAETDITTWIAAVPSLALCILSLFVGELSDIFGRRWFLIIGDLLCLVGNIVCGRATSAKMVIGGQILNGIGMTLGYLSTPLIAEVVPKRSRGIVVGLAVGLTGVVTTGGTIMQGGMVKLEVGGALNGWRGGVYVGAGVSALALILTVLFYHPGRRPNPEGLSVGTRLRSLDWFGIFLGSSALILILVGLQFGGSAFPWASATVLSLLVVGIVLLIVFAIWEWKFVKFGVFPRQLFQDRNYSVILSIQMIEGIVVNTTATFLTQISYTLFTSDPLAVYVRNIDYGIGNLIGAPIAGVILWKTREGKWLLFGAVAMITIGSGLMAILQPHINYAAWFFPTFIIGICSTCLGVGISVVASISTPNELIATALSLCNSVRGFGGSIGIVVFSSIFQAKLKANLPKEVSAAVIAAGLPPTSVELLLHAVFQSNDTDATLAKVPGITLKIGDAIAPAVAQSYADSWRYIWYALVPFCAATALATLWIRSTKAKMTKEVASPVRHPHGHHKEDEKLQGTERV</sequence>
<dbReference type="PANTHER" id="PTHR23501">
    <property type="entry name" value="MAJOR FACILITATOR SUPERFAMILY"/>
    <property type="match status" value="1"/>
</dbReference>
<dbReference type="Pfam" id="PF06609">
    <property type="entry name" value="TRI12"/>
    <property type="match status" value="1"/>
</dbReference>
<dbReference type="InterPro" id="IPR005829">
    <property type="entry name" value="Sugar_transporter_CS"/>
</dbReference>
<dbReference type="GO" id="GO:0005886">
    <property type="term" value="C:plasma membrane"/>
    <property type="evidence" value="ECO:0007669"/>
    <property type="project" value="TreeGrafter"/>
</dbReference>
<proteinExistence type="inferred from homology"/>
<evidence type="ECO:0000256" key="4">
    <source>
        <dbReference type="ARBA" id="ARBA00022692"/>
    </source>
</evidence>
<dbReference type="OrthoDB" id="4139357at2759"/>
<dbReference type="SUPFAM" id="SSF103473">
    <property type="entry name" value="MFS general substrate transporter"/>
    <property type="match status" value="1"/>
</dbReference>
<feature type="transmembrane region" description="Helical" evidence="8">
    <location>
        <begin position="328"/>
        <end position="349"/>
    </location>
</feature>
<dbReference type="AlphaFoldDB" id="A0A1L7XWU9"/>
<keyword evidence="4 8" id="KW-0812">Transmembrane</keyword>
<feature type="transmembrane region" description="Helical" evidence="8">
    <location>
        <begin position="286"/>
        <end position="308"/>
    </location>
</feature>
<feature type="domain" description="Major facilitator superfamily (MFS) profile" evidence="9">
    <location>
        <begin position="54"/>
        <end position="516"/>
    </location>
</feature>
<feature type="transmembrane region" description="Helical" evidence="8">
    <location>
        <begin position="369"/>
        <end position="387"/>
    </location>
</feature>